<dbReference type="AlphaFoldDB" id="A0A844QK50"/>
<evidence type="ECO:0000313" key="2">
    <source>
        <dbReference type="Proteomes" id="UP000463224"/>
    </source>
</evidence>
<dbReference type="EMBL" id="WPHG01000003">
    <property type="protein sequence ID" value="MVA98291.1"/>
    <property type="molecule type" value="Genomic_DNA"/>
</dbReference>
<organism evidence="1 2">
    <name type="scientific">Nitratireductor arenosus</name>
    <dbReference type="NCBI Taxonomy" id="2682096"/>
    <lineage>
        <taxon>Bacteria</taxon>
        <taxon>Pseudomonadati</taxon>
        <taxon>Pseudomonadota</taxon>
        <taxon>Alphaproteobacteria</taxon>
        <taxon>Hyphomicrobiales</taxon>
        <taxon>Phyllobacteriaceae</taxon>
        <taxon>Nitratireductor</taxon>
    </lineage>
</organism>
<name>A0A844QK50_9HYPH</name>
<proteinExistence type="predicted"/>
<reference evidence="1 2" key="1">
    <citation type="submission" date="2019-12" db="EMBL/GenBank/DDBJ databases">
        <title>Nitratireductor arenosus sp. nov., Isolated from sea sand, Jeju island, South Korea.</title>
        <authorList>
            <person name="Kim W."/>
        </authorList>
    </citation>
    <scope>NUCLEOTIDE SEQUENCE [LARGE SCALE GENOMIC DNA]</scope>
    <source>
        <strain evidence="1 2">CAU 1489</strain>
    </source>
</reference>
<comment type="caution">
    <text evidence="1">The sequence shown here is derived from an EMBL/GenBank/DDBJ whole genome shotgun (WGS) entry which is preliminary data.</text>
</comment>
<gene>
    <name evidence="1" type="ORF">GN330_13655</name>
</gene>
<dbReference type="RefSeq" id="WP_156713245.1">
    <property type="nucleotide sequence ID" value="NZ_WPHG01000003.1"/>
</dbReference>
<sequence length="134" mass="15459">MPVLALYLVITPLDGWVTDGRNSWIFLKFGVTENLDEDTIRSGYTTHNPSILFAKQEYDTNVRQILHHGDLGRAYLKVLIDKGFKQVGRTEWVDGANRKMIDAIYKWFVETKDVRTDKTNVENRLHFLASITGE</sequence>
<protein>
    <submittedName>
        <fullName evidence="1">Uncharacterized protein</fullName>
    </submittedName>
</protein>
<keyword evidence="2" id="KW-1185">Reference proteome</keyword>
<dbReference type="Proteomes" id="UP000463224">
    <property type="component" value="Unassembled WGS sequence"/>
</dbReference>
<accession>A0A844QK50</accession>
<evidence type="ECO:0000313" key="1">
    <source>
        <dbReference type="EMBL" id="MVA98291.1"/>
    </source>
</evidence>